<accession>A0ABY1RAU3</accession>
<protein>
    <recommendedName>
        <fullName evidence="3">Antitoxin VbhA domain-containing protein</fullName>
    </recommendedName>
</protein>
<dbReference type="EMBL" id="FXWJ01000001">
    <property type="protein sequence ID" value="SMQ61320.1"/>
    <property type="molecule type" value="Genomic_DNA"/>
</dbReference>
<evidence type="ECO:0000313" key="2">
    <source>
        <dbReference type="Proteomes" id="UP000194464"/>
    </source>
</evidence>
<dbReference type="RefSeq" id="WP_086472766.1">
    <property type="nucleotide sequence ID" value="NZ_FXWJ01000001.1"/>
</dbReference>
<evidence type="ECO:0008006" key="3">
    <source>
        <dbReference type="Google" id="ProtNLM"/>
    </source>
</evidence>
<keyword evidence="2" id="KW-1185">Reference proteome</keyword>
<evidence type="ECO:0000313" key="1">
    <source>
        <dbReference type="EMBL" id="SMQ61320.1"/>
    </source>
</evidence>
<name>A0ABY1RAU3_9MICO</name>
<proteinExistence type="predicted"/>
<gene>
    <name evidence="1" type="ORF">SAMN06295909_0575</name>
</gene>
<organism evidence="1 2">
    <name type="scientific">Plantibacter elymi</name>
    <name type="common">nom. nud.</name>
    <dbReference type="NCBI Taxonomy" id="199708"/>
    <lineage>
        <taxon>Bacteria</taxon>
        <taxon>Bacillati</taxon>
        <taxon>Actinomycetota</taxon>
        <taxon>Actinomycetes</taxon>
        <taxon>Micrococcales</taxon>
        <taxon>Microbacteriaceae</taxon>
        <taxon>Plantibacter</taxon>
    </lineage>
</organism>
<dbReference type="Proteomes" id="UP000194464">
    <property type="component" value="Unassembled WGS sequence"/>
</dbReference>
<comment type="caution">
    <text evidence="1">The sequence shown here is derived from an EMBL/GenBank/DDBJ whole genome shotgun (WGS) entry which is preliminary data.</text>
</comment>
<reference evidence="1 2" key="1">
    <citation type="submission" date="2017-04" db="EMBL/GenBank/DDBJ databases">
        <authorList>
            <person name="Varghese N."/>
            <person name="Submissions S."/>
        </authorList>
    </citation>
    <scope>NUCLEOTIDE SEQUENCE [LARGE SCALE GENOMIC DNA]</scope>
    <source>
        <strain evidence="1 2">VKM Ac-1784</strain>
    </source>
</reference>
<sequence length="88" mass="9997">MPTKHARTNLTHTPQVKHALEVARMHWPNEDRESALLLNLLEAGAKALEAGEQSTAERRRARILDTAGRYTGLYEADYLDQVREGWAE</sequence>